<dbReference type="AlphaFoldDB" id="A0A4Y2KEV5"/>
<gene>
    <name evidence="1" type="ORF">AVEN_170234_1</name>
</gene>
<accession>A0A4Y2KEV5</accession>
<dbReference type="EMBL" id="BGPR01004478">
    <property type="protein sequence ID" value="GBN00097.1"/>
    <property type="molecule type" value="Genomic_DNA"/>
</dbReference>
<organism evidence="1 2">
    <name type="scientific">Araneus ventricosus</name>
    <name type="common">Orbweaver spider</name>
    <name type="synonym">Epeira ventricosa</name>
    <dbReference type="NCBI Taxonomy" id="182803"/>
    <lineage>
        <taxon>Eukaryota</taxon>
        <taxon>Metazoa</taxon>
        <taxon>Ecdysozoa</taxon>
        <taxon>Arthropoda</taxon>
        <taxon>Chelicerata</taxon>
        <taxon>Arachnida</taxon>
        <taxon>Araneae</taxon>
        <taxon>Araneomorphae</taxon>
        <taxon>Entelegynae</taxon>
        <taxon>Araneoidea</taxon>
        <taxon>Araneidae</taxon>
        <taxon>Araneus</taxon>
    </lineage>
</organism>
<dbReference type="OrthoDB" id="5983950at2759"/>
<protein>
    <submittedName>
        <fullName evidence="1">Uncharacterized protein</fullName>
    </submittedName>
</protein>
<evidence type="ECO:0000313" key="1">
    <source>
        <dbReference type="EMBL" id="GBN00097.1"/>
    </source>
</evidence>
<dbReference type="Proteomes" id="UP000499080">
    <property type="component" value="Unassembled WGS sequence"/>
</dbReference>
<keyword evidence="2" id="KW-1185">Reference proteome</keyword>
<comment type="caution">
    <text evidence="1">The sequence shown here is derived from an EMBL/GenBank/DDBJ whole genome shotgun (WGS) entry which is preliminary data.</text>
</comment>
<evidence type="ECO:0000313" key="2">
    <source>
        <dbReference type="Proteomes" id="UP000499080"/>
    </source>
</evidence>
<reference evidence="1 2" key="1">
    <citation type="journal article" date="2019" name="Sci. Rep.">
        <title>Orb-weaving spider Araneus ventricosus genome elucidates the spidroin gene catalogue.</title>
        <authorList>
            <person name="Kono N."/>
            <person name="Nakamura H."/>
            <person name="Ohtoshi R."/>
            <person name="Moran D.A.P."/>
            <person name="Shinohara A."/>
            <person name="Yoshida Y."/>
            <person name="Fujiwara M."/>
            <person name="Mori M."/>
            <person name="Tomita M."/>
            <person name="Arakawa K."/>
        </authorList>
    </citation>
    <scope>NUCLEOTIDE SEQUENCE [LARGE SCALE GENOMIC DNA]</scope>
</reference>
<sequence>MASVQAVPKISSIRSMSAKRFHKWGKIALNRINSESDLIVADVQYHKNCDAIFSIVGSSMPGKTFENVVERLVDESKSAVCDAFFICSDEFLYSTTEDYTKSKCCWKVNIHPNRYSRQDQEPLTESLGNGSRLLLKLRLMDAEIGTTYHRIWMAGPISAEEPHIVWSVFMEIATWKRCYEKSAALPYFNLQLSSPLPPINTCLRFAVQECRKRLQRCIMTFCQPLFIKAMDIVL</sequence>
<name>A0A4Y2KEV5_ARAVE</name>
<proteinExistence type="predicted"/>